<dbReference type="Proteomes" id="UP000198902">
    <property type="component" value="Unassembled WGS sequence"/>
</dbReference>
<feature type="region of interest" description="Disordered" evidence="1">
    <location>
        <begin position="25"/>
        <end position="61"/>
    </location>
</feature>
<accession>A0A0D6JUI2</accession>
<protein>
    <submittedName>
        <fullName evidence="2">Uncharacterized protein</fullName>
    </submittedName>
</protein>
<dbReference type="AlphaFoldDB" id="A0A0D6JUI2"/>
<dbReference type="RefSeq" id="WP_089780443.1">
    <property type="nucleotide sequence ID" value="NZ_CABLRR010000003.1"/>
</dbReference>
<name>A0A0D6JUI2_9EURY</name>
<evidence type="ECO:0000256" key="1">
    <source>
        <dbReference type="SAM" id="MobiDB-lite"/>
    </source>
</evidence>
<sequence>MGVMSKLRRLLGLVEGREDEVAKQVGKRTKVSEEKAKRGIDKATDAVETGSDGGSGDRGSH</sequence>
<evidence type="ECO:0000313" key="3">
    <source>
        <dbReference type="Proteomes" id="UP000198902"/>
    </source>
</evidence>
<organism evidence="2 3">
    <name type="scientific">Haloferax massiliensis</name>
    <dbReference type="NCBI Taxonomy" id="1476858"/>
    <lineage>
        <taxon>Archaea</taxon>
        <taxon>Methanobacteriati</taxon>
        <taxon>Methanobacteriota</taxon>
        <taxon>Stenosarchaea group</taxon>
        <taxon>Halobacteria</taxon>
        <taxon>Halobacteriales</taxon>
        <taxon>Haloferacaceae</taxon>
        <taxon>Haloferax</taxon>
    </lineage>
</organism>
<keyword evidence="3" id="KW-1185">Reference proteome</keyword>
<feature type="compositionally biased region" description="Gly residues" evidence="1">
    <location>
        <begin position="51"/>
        <end position="61"/>
    </location>
</feature>
<gene>
    <name evidence="2" type="ORF">BN996_03074</name>
</gene>
<reference evidence="3" key="1">
    <citation type="submission" date="2015-03" db="EMBL/GenBank/DDBJ databases">
        <authorList>
            <person name="Urmite Genomes"/>
        </authorList>
    </citation>
    <scope>NUCLEOTIDE SEQUENCE [LARGE SCALE GENOMIC DNA]</scope>
    <source>
        <strain evidence="3">Arc-Hr</strain>
    </source>
</reference>
<feature type="compositionally biased region" description="Basic and acidic residues" evidence="1">
    <location>
        <begin position="30"/>
        <end position="45"/>
    </location>
</feature>
<proteinExistence type="predicted"/>
<dbReference type="EMBL" id="CSTE01000003">
    <property type="protein sequence ID" value="CQR52282.1"/>
    <property type="molecule type" value="Genomic_DNA"/>
</dbReference>
<evidence type="ECO:0000313" key="2">
    <source>
        <dbReference type="EMBL" id="CQR52282.1"/>
    </source>
</evidence>